<dbReference type="AlphaFoldDB" id="A0AAE1E4A7"/>
<dbReference type="Proteomes" id="UP001283361">
    <property type="component" value="Unassembled WGS sequence"/>
</dbReference>
<proteinExistence type="predicted"/>
<sequence>MTSQTYSKTSPIALAPLTSFSNDINNKLIRGETINEDKTSTNRNWIELPTRIALGRLIDLAAKCGTKTIIHYRIIHHLGLPKDGL</sequence>
<gene>
    <name evidence="1" type="ORF">RRG08_046652</name>
</gene>
<dbReference type="EMBL" id="JAWDGP010001379">
    <property type="protein sequence ID" value="KAK3792343.1"/>
    <property type="molecule type" value="Genomic_DNA"/>
</dbReference>
<protein>
    <submittedName>
        <fullName evidence="1">Uncharacterized protein</fullName>
    </submittedName>
</protein>
<evidence type="ECO:0000313" key="1">
    <source>
        <dbReference type="EMBL" id="KAK3792343.1"/>
    </source>
</evidence>
<organism evidence="1 2">
    <name type="scientific">Elysia crispata</name>
    <name type="common">lettuce slug</name>
    <dbReference type="NCBI Taxonomy" id="231223"/>
    <lineage>
        <taxon>Eukaryota</taxon>
        <taxon>Metazoa</taxon>
        <taxon>Spiralia</taxon>
        <taxon>Lophotrochozoa</taxon>
        <taxon>Mollusca</taxon>
        <taxon>Gastropoda</taxon>
        <taxon>Heterobranchia</taxon>
        <taxon>Euthyneura</taxon>
        <taxon>Panpulmonata</taxon>
        <taxon>Sacoglossa</taxon>
        <taxon>Placobranchoidea</taxon>
        <taxon>Plakobranchidae</taxon>
        <taxon>Elysia</taxon>
    </lineage>
</organism>
<keyword evidence="2" id="KW-1185">Reference proteome</keyword>
<name>A0AAE1E4A7_9GAST</name>
<comment type="caution">
    <text evidence="1">The sequence shown here is derived from an EMBL/GenBank/DDBJ whole genome shotgun (WGS) entry which is preliminary data.</text>
</comment>
<reference evidence="1" key="1">
    <citation type="journal article" date="2023" name="G3 (Bethesda)">
        <title>A reference genome for the long-term kleptoplast-retaining sea slug Elysia crispata morphotype clarki.</title>
        <authorList>
            <person name="Eastman K.E."/>
            <person name="Pendleton A.L."/>
            <person name="Shaikh M.A."/>
            <person name="Suttiyut T."/>
            <person name="Ogas R."/>
            <person name="Tomko P."/>
            <person name="Gavelis G."/>
            <person name="Widhalm J.R."/>
            <person name="Wisecaver J.H."/>
        </authorList>
    </citation>
    <scope>NUCLEOTIDE SEQUENCE</scope>
    <source>
        <strain evidence="1">ECLA1</strain>
    </source>
</reference>
<evidence type="ECO:0000313" key="2">
    <source>
        <dbReference type="Proteomes" id="UP001283361"/>
    </source>
</evidence>
<accession>A0AAE1E4A7</accession>